<gene>
    <name evidence="2" type="ORF">JOF46_001882</name>
</gene>
<proteinExistence type="predicted"/>
<keyword evidence="1" id="KW-0812">Transmembrane</keyword>
<evidence type="ECO:0000256" key="1">
    <source>
        <dbReference type="SAM" id="Phobius"/>
    </source>
</evidence>
<dbReference type="RefSeq" id="WP_209907081.1">
    <property type="nucleotide sequence ID" value="NZ_BAAAMI010000011.1"/>
</dbReference>
<feature type="transmembrane region" description="Helical" evidence="1">
    <location>
        <begin position="92"/>
        <end position="115"/>
    </location>
</feature>
<evidence type="ECO:0000313" key="2">
    <source>
        <dbReference type="EMBL" id="MBP2373970.1"/>
    </source>
</evidence>
<keyword evidence="1" id="KW-1133">Transmembrane helix</keyword>
<keyword evidence="1" id="KW-0472">Membrane</keyword>
<protein>
    <submittedName>
        <fullName evidence="2">Thiosulfate dehydrogenase [quinone] large subunit</fullName>
        <ecNumber evidence="2">1.8.5.2</ecNumber>
    </submittedName>
</protein>
<name>A0ABS4WCM7_9MICC</name>
<organism evidence="2 3">
    <name type="scientific">Paeniglutamicibacter psychrophenolicus</name>
    <dbReference type="NCBI Taxonomy" id="257454"/>
    <lineage>
        <taxon>Bacteria</taxon>
        <taxon>Bacillati</taxon>
        <taxon>Actinomycetota</taxon>
        <taxon>Actinomycetes</taxon>
        <taxon>Micrococcales</taxon>
        <taxon>Micrococcaceae</taxon>
        <taxon>Paeniglutamicibacter</taxon>
    </lineage>
</organism>
<dbReference type="Proteomes" id="UP000766570">
    <property type="component" value="Unassembled WGS sequence"/>
</dbReference>
<feature type="transmembrane region" description="Helical" evidence="1">
    <location>
        <begin position="26"/>
        <end position="43"/>
    </location>
</feature>
<comment type="caution">
    <text evidence="2">The sequence shown here is derived from an EMBL/GenBank/DDBJ whole genome shotgun (WGS) entry which is preliminary data.</text>
</comment>
<dbReference type="EC" id="1.8.5.2" evidence="2"/>
<reference evidence="2 3" key="1">
    <citation type="submission" date="2021-03" db="EMBL/GenBank/DDBJ databases">
        <title>Sequencing the genomes of 1000 actinobacteria strains.</title>
        <authorList>
            <person name="Klenk H.-P."/>
        </authorList>
    </citation>
    <scope>NUCLEOTIDE SEQUENCE [LARGE SCALE GENOMIC DNA]</scope>
    <source>
        <strain evidence="2 3">DSM 15454</strain>
    </source>
</reference>
<keyword evidence="2" id="KW-0560">Oxidoreductase</keyword>
<sequence>MATATSNLHAHPAPAATRLPVAPAKALAILRILLGAVFLWAFLDKTFGLGFSTKPERAWLAGGSPTTGYLGNLEGALAPGFSALAGQGWVDAAFMFGMLAVGAALVLGVALRAAAIGGTMMMGLMWLSSLPLANNPVIDDHIIYIAALWVLPATGAGRTWGLGRMSETFVPRQLRFLG</sequence>
<keyword evidence="3" id="KW-1185">Reference proteome</keyword>
<accession>A0ABS4WCM7</accession>
<dbReference type="GO" id="GO:0043831">
    <property type="term" value="F:thiosulfate dehydrogenase (quinone) activity"/>
    <property type="evidence" value="ECO:0007669"/>
    <property type="project" value="UniProtKB-EC"/>
</dbReference>
<evidence type="ECO:0000313" key="3">
    <source>
        <dbReference type="Proteomes" id="UP000766570"/>
    </source>
</evidence>
<dbReference type="EMBL" id="JAGIOE010000001">
    <property type="protein sequence ID" value="MBP2373970.1"/>
    <property type="molecule type" value="Genomic_DNA"/>
</dbReference>